<feature type="transmembrane region" description="Helical" evidence="5">
    <location>
        <begin position="88"/>
        <end position="109"/>
    </location>
</feature>
<dbReference type="InterPro" id="IPR001460">
    <property type="entry name" value="PCN-bd_Tpept"/>
</dbReference>
<dbReference type="Proteomes" id="UP000501452">
    <property type="component" value="Chromosome"/>
</dbReference>
<name>A0A6G8Q9C2_9ACTN</name>
<dbReference type="SUPFAM" id="SSF56601">
    <property type="entry name" value="beta-lactamase/transpeptidase-like"/>
    <property type="match status" value="1"/>
</dbReference>
<keyword evidence="9" id="KW-1185">Reference proteome</keyword>
<dbReference type="GO" id="GO:0005886">
    <property type="term" value="C:plasma membrane"/>
    <property type="evidence" value="ECO:0007669"/>
    <property type="project" value="TreeGrafter"/>
</dbReference>
<evidence type="ECO:0000256" key="1">
    <source>
        <dbReference type="ARBA" id="ARBA00004370"/>
    </source>
</evidence>
<evidence type="ECO:0000313" key="9">
    <source>
        <dbReference type="Proteomes" id="UP000501452"/>
    </source>
</evidence>
<comment type="subcellular location">
    <subcellularLocation>
        <location evidence="1">Membrane</location>
    </subcellularLocation>
</comment>
<dbReference type="InterPro" id="IPR012338">
    <property type="entry name" value="Beta-lactam/transpept-like"/>
</dbReference>
<dbReference type="PANTHER" id="PTHR30627:SF1">
    <property type="entry name" value="PEPTIDOGLYCAN D,D-TRANSPEPTIDASE FTSI"/>
    <property type="match status" value="1"/>
</dbReference>
<dbReference type="SUPFAM" id="SSF56519">
    <property type="entry name" value="Penicillin binding protein dimerisation domain"/>
    <property type="match status" value="1"/>
</dbReference>
<reference evidence="8 9" key="1">
    <citation type="submission" date="2019-10" db="EMBL/GenBank/DDBJ databases">
        <title>Rubrobacter sp nov SCSIO 52090 isolated from a deep-sea sediment in the South China Sea.</title>
        <authorList>
            <person name="Chen R.W."/>
        </authorList>
    </citation>
    <scope>NUCLEOTIDE SEQUENCE [LARGE SCALE GENOMIC DNA]</scope>
    <source>
        <strain evidence="8 9">SCSIO 52909</strain>
    </source>
</reference>
<keyword evidence="3 5" id="KW-0472">Membrane</keyword>
<organism evidence="8 9">
    <name type="scientific">Rubrobacter tropicus</name>
    <dbReference type="NCBI Taxonomy" id="2653851"/>
    <lineage>
        <taxon>Bacteria</taxon>
        <taxon>Bacillati</taxon>
        <taxon>Actinomycetota</taxon>
        <taxon>Rubrobacteria</taxon>
        <taxon>Rubrobacterales</taxon>
        <taxon>Rubrobacteraceae</taxon>
        <taxon>Rubrobacter</taxon>
    </lineage>
</organism>
<dbReference type="AlphaFoldDB" id="A0A6G8Q9C2"/>
<dbReference type="GO" id="GO:0071555">
    <property type="term" value="P:cell wall organization"/>
    <property type="evidence" value="ECO:0007669"/>
    <property type="project" value="TreeGrafter"/>
</dbReference>
<dbReference type="GO" id="GO:0046677">
    <property type="term" value="P:response to antibiotic"/>
    <property type="evidence" value="ECO:0007669"/>
    <property type="project" value="UniProtKB-KW"/>
</dbReference>
<evidence type="ECO:0000256" key="5">
    <source>
        <dbReference type="SAM" id="Phobius"/>
    </source>
</evidence>
<comment type="similarity">
    <text evidence="2">Belongs to the transpeptidase family.</text>
</comment>
<dbReference type="Gene3D" id="3.90.1310.10">
    <property type="entry name" value="Penicillin-binding protein 2a (Domain 2)"/>
    <property type="match status" value="1"/>
</dbReference>
<evidence type="ECO:0008006" key="10">
    <source>
        <dbReference type="Google" id="ProtNLM"/>
    </source>
</evidence>
<dbReference type="EMBL" id="CP045119">
    <property type="protein sequence ID" value="QIN83080.1"/>
    <property type="molecule type" value="Genomic_DNA"/>
</dbReference>
<dbReference type="Pfam" id="PF00905">
    <property type="entry name" value="Transpeptidase"/>
    <property type="match status" value="1"/>
</dbReference>
<gene>
    <name evidence="8" type="ORF">GBA63_10785</name>
</gene>
<feature type="compositionally biased region" description="Basic residues" evidence="4">
    <location>
        <begin position="15"/>
        <end position="27"/>
    </location>
</feature>
<dbReference type="GO" id="GO:0008800">
    <property type="term" value="F:beta-lactamase activity"/>
    <property type="evidence" value="ECO:0007669"/>
    <property type="project" value="UniProtKB-EC"/>
</dbReference>
<evidence type="ECO:0000256" key="3">
    <source>
        <dbReference type="ARBA" id="ARBA00023136"/>
    </source>
</evidence>
<dbReference type="Pfam" id="PF03717">
    <property type="entry name" value="PBP_dimer"/>
    <property type="match status" value="1"/>
</dbReference>
<protein>
    <recommendedName>
        <fullName evidence="10">Penicillin-binding protein 2</fullName>
    </recommendedName>
</protein>
<feature type="compositionally biased region" description="Basic and acidic residues" evidence="4">
    <location>
        <begin position="1"/>
        <end position="14"/>
    </location>
</feature>
<proteinExistence type="inferred from homology"/>
<evidence type="ECO:0000256" key="4">
    <source>
        <dbReference type="SAM" id="MobiDB-lite"/>
    </source>
</evidence>
<keyword evidence="5" id="KW-0812">Transmembrane</keyword>
<feature type="domain" description="Penicillin-binding protein dimerisation" evidence="7">
    <location>
        <begin position="132"/>
        <end position="252"/>
    </location>
</feature>
<accession>A0A6G8Q9C2</accession>
<dbReference type="KEGG" id="rub:GBA63_10785"/>
<dbReference type="Gene3D" id="3.30.450.330">
    <property type="match status" value="1"/>
</dbReference>
<dbReference type="Gene3D" id="3.40.710.10">
    <property type="entry name" value="DD-peptidase/beta-lactamase superfamily"/>
    <property type="match status" value="1"/>
</dbReference>
<dbReference type="InterPro" id="IPR050515">
    <property type="entry name" value="Beta-lactam/transpept"/>
</dbReference>
<feature type="domain" description="Penicillin-binding protein transpeptidase" evidence="6">
    <location>
        <begin position="307"/>
        <end position="601"/>
    </location>
</feature>
<keyword evidence="5" id="KW-1133">Transmembrane helix</keyword>
<evidence type="ECO:0000259" key="7">
    <source>
        <dbReference type="Pfam" id="PF03717"/>
    </source>
</evidence>
<dbReference type="PANTHER" id="PTHR30627">
    <property type="entry name" value="PEPTIDOGLYCAN D,D-TRANSPEPTIDASE"/>
    <property type="match status" value="1"/>
</dbReference>
<sequence length="623" mass="65594">MGPTMRENREEGSRGRARRAKDRRARRAGVGTPKNSLRRSRKGREAGPRVVPIAGRRSTRSNRNTGYRKFEGDPVGNKTPIGYGRLRVVAAVFVVIGLLLGARAVHIGLVDDERYGAFASEVGIEQLASPGVPRGSILSADGRELAKTLEAARIVATPYLIEDPASTAKLLADVLGPAVGLTEKEILASLSATSPTGEPAGYSEVAADVPPEAARKIEEKVAELGVGGVETEPDTVRVYPEGALASQLTGHQGDFGEAFGGVESGQDQRLASGEDVNLTIDTAVQQELEDALEATVEKHEAKSAIGLMMRVEDGSIVALANSPGFDNNEFGEASPEAQRNRVLTDPYEPGSTFKAFTVASALEAGAVSTRSTFVVPDSIAVADRIIHDSRPHETKVMEPADVIRESSNVGAIQIAQALGGQRLHDAILRFGFGEPTGVDLWGEDPGIVPAYEDWSGSSIGNIPIGQGLTVTPLQLVAGYAALANGGQRVTPHVVERGAPAPKGPRVISEETSDIVGTMLQGVVEDGSGHLAQIPGYTVAGKTGTSQKVDPETGAYTTEYVSSFVGFAPATDPEFVMLIAVDEPQTTYWGELAAAPYFQDVMSFALGYYNVPPDDPASQSGETG</sequence>
<dbReference type="InterPro" id="IPR036138">
    <property type="entry name" value="PBP_dimer_sf"/>
</dbReference>
<evidence type="ECO:0000313" key="8">
    <source>
        <dbReference type="EMBL" id="QIN83080.1"/>
    </source>
</evidence>
<dbReference type="InterPro" id="IPR005311">
    <property type="entry name" value="PBP_dimer"/>
</dbReference>
<feature type="region of interest" description="Disordered" evidence="4">
    <location>
        <begin position="1"/>
        <end position="49"/>
    </location>
</feature>
<evidence type="ECO:0000259" key="6">
    <source>
        <dbReference type="Pfam" id="PF00905"/>
    </source>
</evidence>
<dbReference type="GO" id="GO:0008658">
    <property type="term" value="F:penicillin binding"/>
    <property type="evidence" value="ECO:0007669"/>
    <property type="project" value="InterPro"/>
</dbReference>
<evidence type="ECO:0000256" key="2">
    <source>
        <dbReference type="ARBA" id="ARBA00007171"/>
    </source>
</evidence>